<proteinExistence type="predicted"/>
<sequence>MFYCSAKLAC</sequence>
<dbReference type="EMBL" id="GBXM01091386">
    <property type="protein sequence ID" value="JAH17191.1"/>
    <property type="molecule type" value="Transcribed_RNA"/>
</dbReference>
<accession>A0A0E9QJW6</accession>
<protein>
    <submittedName>
        <fullName evidence="1">Uncharacterized protein</fullName>
    </submittedName>
</protein>
<name>A0A0E9QJW6_ANGAN</name>
<organism evidence="1">
    <name type="scientific">Anguilla anguilla</name>
    <name type="common">European freshwater eel</name>
    <name type="synonym">Muraena anguilla</name>
    <dbReference type="NCBI Taxonomy" id="7936"/>
    <lineage>
        <taxon>Eukaryota</taxon>
        <taxon>Metazoa</taxon>
        <taxon>Chordata</taxon>
        <taxon>Craniata</taxon>
        <taxon>Vertebrata</taxon>
        <taxon>Euteleostomi</taxon>
        <taxon>Actinopterygii</taxon>
        <taxon>Neopterygii</taxon>
        <taxon>Teleostei</taxon>
        <taxon>Anguilliformes</taxon>
        <taxon>Anguillidae</taxon>
        <taxon>Anguilla</taxon>
    </lineage>
</organism>
<reference evidence="1" key="2">
    <citation type="journal article" date="2015" name="Fish Shellfish Immunol.">
        <title>Early steps in the European eel (Anguilla anguilla)-Vibrio vulnificus interaction in the gills: Role of the RtxA13 toxin.</title>
        <authorList>
            <person name="Callol A."/>
            <person name="Pajuelo D."/>
            <person name="Ebbesson L."/>
            <person name="Teles M."/>
            <person name="MacKenzie S."/>
            <person name="Amaro C."/>
        </authorList>
    </citation>
    <scope>NUCLEOTIDE SEQUENCE</scope>
</reference>
<reference evidence="1" key="1">
    <citation type="submission" date="2014-11" db="EMBL/GenBank/DDBJ databases">
        <authorList>
            <person name="Amaro Gonzalez C."/>
        </authorList>
    </citation>
    <scope>NUCLEOTIDE SEQUENCE</scope>
</reference>
<evidence type="ECO:0000313" key="1">
    <source>
        <dbReference type="EMBL" id="JAH17191.1"/>
    </source>
</evidence>